<dbReference type="RefSeq" id="WP_187245848.1">
    <property type="nucleotide sequence ID" value="NZ_JABVEC010000021.1"/>
</dbReference>
<sequence length="75" mass="8123">MTTSLQAPAPGRIYFFVCRLLTLDLGQRSGPEFDDPSRGGYALDRVDLLDGGLRDVDLKPAALKEFILANDVAVA</sequence>
<dbReference type="EMBL" id="JABVEC010000021">
    <property type="protein sequence ID" value="MBC6468804.1"/>
    <property type="molecule type" value="Genomic_DNA"/>
</dbReference>
<protein>
    <submittedName>
        <fullName evidence="1">Uncharacterized protein</fullName>
    </submittedName>
</protein>
<comment type="caution">
    <text evidence="1">The sequence shown here is derived from an EMBL/GenBank/DDBJ whole genome shotgun (WGS) entry which is preliminary data.</text>
</comment>
<evidence type="ECO:0000313" key="1">
    <source>
        <dbReference type="EMBL" id="MBC6468804.1"/>
    </source>
</evidence>
<accession>A0ABR7LVK2</accession>
<proteinExistence type="predicted"/>
<keyword evidence="2" id="KW-1185">Reference proteome</keyword>
<name>A0ABR7LVK2_9ACTN</name>
<evidence type="ECO:0000313" key="2">
    <source>
        <dbReference type="Proteomes" id="UP000805614"/>
    </source>
</evidence>
<dbReference type="Proteomes" id="UP000805614">
    <property type="component" value="Unassembled WGS sequence"/>
</dbReference>
<reference evidence="1 2" key="1">
    <citation type="submission" date="2020-06" db="EMBL/GenBank/DDBJ databases">
        <title>Actinomadura xiongansis sp. nov., isolated from soil of Baiyangdian.</title>
        <authorList>
            <person name="Zhang X."/>
        </authorList>
    </citation>
    <scope>NUCLEOTIDE SEQUENCE [LARGE SCALE GENOMIC DNA]</scope>
    <source>
        <strain evidence="1 2">HBUM206468</strain>
    </source>
</reference>
<gene>
    <name evidence="1" type="ORF">HKK74_25390</name>
</gene>
<organism evidence="1 2">
    <name type="scientific">Actinomadura alba</name>
    <dbReference type="NCBI Taxonomy" id="406431"/>
    <lineage>
        <taxon>Bacteria</taxon>
        <taxon>Bacillati</taxon>
        <taxon>Actinomycetota</taxon>
        <taxon>Actinomycetes</taxon>
        <taxon>Streptosporangiales</taxon>
        <taxon>Thermomonosporaceae</taxon>
        <taxon>Actinomadura</taxon>
    </lineage>
</organism>